<dbReference type="CDD" id="cd00063">
    <property type="entry name" value="FN3"/>
    <property type="match status" value="4"/>
</dbReference>
<feature type="domain" description="Fibronectin type-III" evidence="3">
    <location>
        <begin position="670"/>
        <end position="761"/>
    </location>
</feature>
<dbReference type="RefSeq" id="WP_310026469.1">
    <property type="nucleotide sequence ID" value="NZ_JAVDVI010000007.1"/>
</dbReference>
<dbReference type="SUPFAM" id="SSF49265">
    <property type="entry name" value="Fibronectin type III"/>
    <property type="match status" value="3"/>
</dbReference>
<evidence type="ECO:0000256" key="1">
    <source>
        <dbReference type="ARBA" id="ARBA00022729"/>
    </source>
</evidence>
<accession>A0ABU1TQ50</accession>
<feature type="domain" description="Fibronectin type-III" evidence="3">
    <location>
        <begin position="906"/>
        <end position="993"/>
    </location>
</feature>
<dbReference type="EMBL" id="JAVDVI010000007">
    <property type="protein sequence ID" value="MDR6968036.1"/>
    <property type="molecule type" value="Genomic_DNA"/>
</dbReference>
<gene>
    <name evidence="4" type="ORF">J2X31_002050</name>
</gene>
<feature type="domain" description="Fibronectin type-III" evidence="3">
    <location>
        <begin position="432"/>
        <end position="523"/>
    </location>
</feature>
<evidence type="ECO:0000313" key="5">
    <source>
        <dbReference type="Proteomes" id="UP001255185"/>
    </source>
</evidence>
<comment type="caution">
    <text evidence="4">The sequence shown here is derived from an EMBL/GenBank/DDBJ whole genome shotgun (WGS) entry which is preliminary data.</text>
</comment>
<keyword evidence="5" id="KW-1185">Reference proteome</keyword>
<dbReference type="Pfam" id="PF18962">
    <property type="entry name" value="Por_Secre_tail"/>
    <property type="match status" value="1"/>
</dbReference>
<sequence length="1486" mass="159446">MKNFIFYCSNRYGLEFTKKWLSLLVVFGFYLSSHTVTAQCVPAFPDGCADGDVINSLTIASLGYSHSNTGCSAGAYGDFTESETFPDLQAGEIYTFVTTHAYQTQFVRVWIDFDEDNVFGNTADTELVGLAASTGTGSGTTTTIQVSIPSTAPLGTFRLRIANRYNNQPLPCNVAGFGEAHDYMVTILEANPCVAPTSLAVSGTTYSSTTLGWESDGTSFDVEWGESGFTIGEGTLLTGVANQYLLGGLNENTSYQYYVRNNCGAGGVSSWVGPYSFFTGYCVPPASSFTGYIINGVTTLGGYTNITNPTGATASTASYGDFTNLAVTQSPGGEFTYGVTVPGYTNVEIWADLNKDLVFGADELIGAHVYGTSTTTFTGTIVLPADLELGDYRVRVRSRYYFQTVASSCGAASYGETEDYTLSVVAPPACLPPSALMAENVTFESAELSWESEGTLFDIEWGEAPLTAGEGTLLTGVANQYALGGLNAETNYQYFVRQDCGVSGESLWAGPYSFFTGYCTVSTEFTGDYTSSFSTNGAVSNVSYTATSNPSGSYTNQTANIIEQAQGLSFNFSTTYVGGGQRVNIWVDWDQDMTFDNTTGSTEKVYSQYVTGATQSGTIMIPLDVPVGDYRMRIRSQWGSAANPAPCGHVSYGTTIDYTLHVLEAPTCFPPTALTAGNLTYESAELSWESDGTLFDIEWGEAPLAEGEGTVVSGVTNQYVLGGLNENTSYQYYVRQDCGANDQSFWAGPYSFFTGYCVPPASSFSGYIINSVSTSGGYTNISNTTGSTASTASYGDFTALSVSQSPGGEFTYSVTVPGYTNIEIWADYNNDLLFGADELIGNHVYGTSATTFTGTVILPADLELGDYRVRVRSRYYSNAASACGAASYGETEDYTLTIMAPPACLPPTALMAENVTFESAELSWESDGTLFDIEWGEAPFAPGEGTLVSGVANQYTLGSLNAETNYQYYVRQDCGVSGQSLWAGPYSFFTGYCGVSVLYTGDYTSSFSTSGAVSNVSYTATANPSGSYTNQTANIIEQAQGLSFNFSTTYVGGGQRVNIWVDWDQDMIFDNTTGSTEKIYSQYVTGATQTGTIMIPADMPLGDYRMRIRSQWGDTANPAPCGEVNYGTTIDYTLHVLPAPSCLPPTALMVENVTFESAELLWESDGTLFDIEWGEAPFAAGEGTLVSGVANQYLLGGLSEITTYQYYVRQDCGDADGVSFWSGPFSFTTPCSPKIPDYDQDFATFVPECWSRAGAGTTAPQGAGAGIWVADGFLNVGSTGAIKVNLYDLNRIGWMISPLFDLSAGNYQVSFDYGVTTWNETTTSTMGSDDRVELFMSEDNGETWTVVTTFNAASGVSNTLQTFTEPIASTSATVKFALFATDGTVNDTQDYDFFIDNFGISTDLAVKDFGTANFKLYPNPVKDILNLTNTQNISNVEVFNMLGQQVIAKSINATQGQIDMSHLATGTYLVRVASENQVKTIKVIKQ</sequence>
<dbReference type="PROSITE" id="PS50853">
    <property type="entry name" value="FN3"/>
    <property type="match status" value="5"/>
</dbReference>
<keyword evidence="1 2" id="KW-0732">Signal</keyword>
<organism evidence="4 5">
    <name type="scientific">Flavobacterium arsenatis</name>
    <dbReference type="NCBI Taxonomy" id="1484332"/>
    <lineage>
        <taxon>Bacteria</taxon>
        <taxon>Pseudomonadati</taxon>
        <taxon>Bacteroidota</taxon>
        <taxon>Flavobacteriia</taxon>
        <taxon>Flavobacteriales</taxon>
        <taxon>Flavobacteriaceae</taxon>
        <taxon>Flavobacterium</taxon>
    </lineage>
</organism>
<dbReference type="InterPro" id="IPR003961">
    <property type="entry name" value="FN3_dom"/>
</dbReference>
<proteinExistence type="predicted"/>
<evidence type="ECO:0000259" key="3">
    <source>
        <dbReference type="PROSITE" id="PS50853"/>
    </source>
</evidence>
<dbReference type="SMART" id="SM00060">
    <property type="entry name" value="FN3"/>
    <property type="match status" value="5"/>
</dbReference>
<dbReference type="Gene3D" id="2.60.120.260">
    <property type="entry name" value="Galactose-binding domain-like"/>
    <property type="match status" value="1"/>
</dbReference>
<dbReference type="NCBIfam" id="TIGR04183">
    <property type="entry name" value="Por_Secre_tail"/>
    <property type="match status" value="1"/>
</dbReference>
<dbReference type="Pfam" id="PF20009">
    <property type="entry name" value="GEVED"/>
    <property type="match status" value="5"/>
</dbReference>
<dbReference type="InterPro" id="IPR036116">
    <property type="entry name" value="FN3_sf"/>
</dbReference>
<feature type="domain" description="Fibronectin type-III" evidence="3">
    <location>
        <begin position="1144"/>
        <end position="1232"/>
    </location>
</feature>
<dbReference type="InterPro" id="IPR045474">
    <property type="entry name" value="GEVED"/>
</dbReference>
<dbReference type="InterPro" id="IPR013783">
    <property type="entry name" value="Ig-like_fold"/>
</dbReference>
<evidence type="ECO:0000256" key="2">
    <source>
        <dbReference type="SAM" id="SignalP"/>
    </source>
</evidence>
<protein>
    <submittedName>
        <fullName evidence="4">Plastocyanin</fullName>
    </submittedName>
</protein>
<dbReference type="Proteomes" id="UP001255185">
    <property type="component" value="Unassembled WGS sequence"/>
</dbReference>
<reference evidence="4 5" key="1">
    <citation type="submission" date="2023-07" db="EMBL/GenBank/DDBJ databases">
        <title>Sorghum-associated microbial communities from plants grown in Nebraska, USA.</title>
        <authorList>
            <person name="Schachtman D."/>
        </authorList>
    </citation>
    <scope>NUCLEOTIDE SEQUENCE [LARGE SCALE GENOMIC DNA]</scope>
    <source>
        <strain evidence="4 5">3773</strain>
    </source>
</reference>
<evidence type="ECO:0000313" key="4">
    <source>
        <dbReference type="EMBL" id="MDR6968036.1"/>
    </source>
</evidence>
<feature type="signal peptide" evidence="2">
    <location>
        <begin position="1"/>
        <end position="38"/>
    </location>
</feature>
<dbReference type="InterPro" id="IPR026444">
    <property type="entry name" value="Secre_tail"/>
</dbReference>
<dbReference type="Gene3D" id="2.60.40.10">
    <property type="entry name" value="Immunoglobulins"/>
    <property type="match status" value="3"/>
</dbReference>
<feature type="chain" id="PRO_5045606869" evidence="2">
    <location>
        <begin position="39"/>
        <end position="1486"/>
    </location>
</feature>
<feature type="domain" description="Fibronectin type-III" evidence="3">
    <location>
        <begin position="195"/>
        <end position="286"/>
    </location>
</feature>
<name>A0ABU1TQ50_9FLAO</name>